<dbReference type="KEGG" id="vg:77945822"/>
<keyword evidence="2" id="KW-1185">Reference proteome</keyword>
<reference evidence="1" key="1">
    <citation type="submission" date="2020-10" db="EMBL/GenBank/DDBJ databases">
        <title>The Isolation and Genome Sequence of a Novel Cyanophage S-H9-1 from the Yellow Sea, China.</title>
        <authorList>
            <person name="Jiang T."/>
        </authorList>
    </citation>
    <scope>NUCLEOTIDE SEQUENCE</scope>
</reference>
<organism evidence="1 2">
    <name type="scientific">Synechococcus phage S-H9-1</name>
    <dbReference type="NCBI Taxonomy" id="2783674"/>
    <lineage>
        <taxon>Viruses</taxon>
        <taxon>Duplodnaviria</taxon>
        <taxon>Heunggongvirae</taxon>
        <taxon>Uroviricota</taxon>
        <taxon>Caudoviricetes</taxon>
        <taxon>Pantevenvirales</taxon>
        <taxon>Kyanoviridae</taxon>
        <taxon>Scyllavirus</taxon>
        <taxon>Scyllavirus aitchnine</taxon>
    </lineage>
</organism>
<evidence type="ECO:0000313" key="1">
    <source>
        <dbReference type="EMBL" id="QPB08223.1"/>
    </source>
</evidence>
<accession>A0A873WDL7</accession>
<dbReference type="RefSeq" id="YP_010669639.1">
    <property type="nucleotide sequence ID" value="NC_070961.1"/>
</dbReference>
<protein>
    <submittedName>
        <fullName evidence="1">Uncharacterized protein</fullName>
    </submittedName>
</protein>
<sequence>MNIINPEEIFGVNHFNWRIMHYEIGNSQNRIVVIKNFFKNPDALREYAESVDYVNTINGEVSGIPGYIHRIGNGIKTILRPIMKLATDQFDASEDFVLSNPHKFTFQVYPIKEKIRKASLHPHTDNVRYAGVCSLNKPEDYSGNDNGTALWRNEKTLEEHTLRDFNYRCKRQYSNKNQEYVTFDPSTVDIPGWSIYHVIQHSYNTLVMYEGNMWHSPYFDLSKWKTNRLTFNCFLD</sequence>
<dbReference type="GeneID" id="77945822"/>
<name>A0A873WDL7_9CAUD</name>
<dbReference type="InterPro" id="IPR045617">
    <property type="entry name" value="DUF6445"/>
</dbReference>
<dbReference type="EMBL" id="MW117966">
    <property type="protein sequence ID" value="QPB08223.1"/>
    <property type="molecule type" value="Genomic_DNA"/>
</dbReference>
<dbReference type="Proteomes" id="UP000663288">
    <property type="component" value="Segment"/>
</dbReference>
<proteinExistence type="predicted"/>
<dbReference type="Pfam" id="PF20043">
    <property type="entry name" value="DUF6445"/>
    <property type="match status" value="1"/>
</dbReference>
<evidence type="ECO:0000313" key="2">
    <source>
        <dbReference type="Proteomes" id="UP000663288"/>
    </source>
</evidence>